<dbReference type="AlphaFoldDB" id="A0A0E9U5J4"/>
<name>A0A0E9U5J4_ANGAN</name>
<protein>
    <submittedName>
        <fullName evidence="1">Uncharacterized protein</fullName>
    </submittedName>
</protein>
<dbReference type="EMBL" id="GBXM01047486">
    <property type="protein sequence ID" value="JAH61091.1"/>
    <property type="molecule type" value="Transcribed_RNA"/>
</dbReference>
<evidence type="ECO:0000313" key="1">
    <source>
        <dbReference type="EMBL" id="JAH61091.1"/>
    </source>
</evidence>
<reference evidence="1" key="2">
    <citation type="journal article" date="2015" name="Fish Shellfish Immunol.">
        <title>Early steps in the European eel (Anguilla anguilla)-Vibrio vulnificus interaction in the gills: Role of the RtxA13 toxin.</title>
        <authorList>
            <person name="Callol A."/>
            <person name="Pajuelo D."/>
            <person name="Ebbesson L."/>
            <person name="Teles M."/>
            <person name="MacKenzie S."/>
            <person name="Amaro C."/>
        </authorList>
    </citation>
    <scope>NUCLEOTIDE SEQUENCE</scope>
</reference>
<sequence>MLQIMSSKEKKENSNSKQGRGIFKFYCRILHITYHILHKNIRQM</sequence>
<organism evidence="1">
    <name type="scientific">Anguilla anguilla</name>
    <name type="common">European freshwater eel</name>
    <name type="synonym">Muraena anguilla</name>
    <dbReference type="NCBI Taxonomy" id="7936"/>
    <lineage>
        <taxon>Eukaryota</taxon>
        <taxon>Metazoa</taxon>
        <taxon>Chordata</taxon>
        <taxon>Craniata</taxon>
        <taxon>Vertebrata</taxon>
        <taxon>Euteleostomi</taxon>
        <taxon>Actinopterygii</taxon>
        <taxon>Neopterygii</taxon>
        <taxon>Teleostei</taxon>
        <taxon>Anguilliformes</taxon>
        <taxon>Anguillidae</taxon>
        <taxon>Anguilla</taxon>
    </lineage>
</organism>
<reference evidence="1" key="1">
    <citation type="submission" date="2014-11" db="EMBL/GenBank/DDBJ databases">
        <authorList>
            <person name="Amaro Gonzalez C."/>
        </authorList>
    </citation>
    <scope>NUCLEOTIDE SEQUENCE</scope>
</reference>
<accession>A0A0E9U5J4</accession>
<proteinExistence type="predicted"/>